<dbReference type="PANTHER" id="PTHR33744:SF1">
    <property type="entry name" value="DNA-BINDING TRANSCRIPTIONAL ACTIVATOR ADER"/>
    <property type="match status" value="1"/>
</dbReference>
<name>A0A2T5ICQ9_9LACT</name>
<dbReference type="OrthoDB" id="142218at2"/>
<feature type="domain" description="CdaR GGDEF-like" evidence="4">
    <location>
        <begin position="304"/>
        <end position="425"/>
    </location>
</feature>
<dbReference type="AlphaFoldDB" id="A0A2T5ICQ9"/>
<dbReference type="Pfam" id="PF13556">
    <property type="entry name" value="HTH_30"/>
    <property type="match status" value="1"/>
</dbReference>
<organism evidence="5 6">
    <name type="scientific">Trichococcus patagoniensis</name>
    <dbReference type="NCBI Taxonomy" id="382641"/>
    <lineage>
        <taxon>Bacteria</taxon>
        <taxon>Bacillati</taxon>
        <taxon>Bacillota</taxon>
        <taxon>Bacilli</taxon>
        <taxon>Lactobacillales</taxon>
        <taxon>Carnobacteriaceae</taxon>
        <taxon>Trichococcus</taxon>
    </lineage>
</organism>
<dbReference type="InterPro" id="IPR051448">
    <property type="entry name" value="CdaR-like_regulators"/>
</dbReference>
<dbReference type="Pfam" id="PF17853">
    <property type="entry name" value="GGDEF_2"/>
    <property type="match status" value="1"/>
</dbReference>
<evidence type="ECO:0000256" key="1">
    <source>
        <dbReference type="ARBA" id="ARBA00006754"/>
    </source>
</evidence>
<dbReference type="PANTHER" id="PTHR33744">
    <property type="entry name" value="CARBOHYDRATE DIACID REGULATOR"/>
    <property type="match status" value="1"/>
</dbReference>
<dbReference type="InterPro" id="IPR025736">
    <property type="entry name" value="PucR_C-HTH_dom"/>
</dbReference>
<evidence type="ECO:0000259" key="4">
    <source>
        <dbReference type="Pfam" id="PF17853"/>
    </source>
</evidence>
<gene>
    <name evidence="5" type="ORF">C8U37_12126</name>
</gene>
<dbReference type="InterPro" id="IPR012914">
    <property type="entry name" value="PucR_dom"/>
</dbReference>
<reference evidence="5 6" key="1">
    <citation type="submission" date="2018-04" db="EMBL/GenBank/DDBJ databases">
        <title>Genomic Encyclopedia of Archaeal and Bacterial Type Strains, Phase II (KMG-II): from individual species to whole genera.</title>
        <authorList>
            <person name="Goeker M."/>
        </authorList>
    </citation>
    <scope>NUCLEOTIDE SEQUENCE [LARGE SCALE GENOMIC DNA]</scope>
    <source>
        <strain evidence="5 6">DSM 18806</strain>
    </source>
</reference>
<comment type="similarity">
    <text evidence="1">Belongs to the CdaR family.</text>
</comment>
<dbReference type="Pfam" id="PF07905">
    <property type="entry name" value="PucR"/>
    <property type="match status" value="1"/>
</dbReference>
<protein>
    <submittedName>
        <fullName evidence="5">Purine catabolism regulator</fullName>
    </submittedName>
</protein>
<sequence>MTTMKELLDLPRFSDLKVLNAGADLSHTVTSIEISETPDVAFYIPKDVFLLTTAMSYKNDQQGLIPLIDSLMRVNAAGLGIKTGRFLPEIDQSVINYANSVRFPLIQIPSTTPLGTLSHQMLNYLWNQKTEQMSYALDIQKRFSNLLMNDASIARFISDFGKMIKTPVILLNPFRQVIAHSKHFTQSSKPAEYYVGQVHEKKPHLSADTTDSFLITDMDSQEMQISIYPIRANNYFPYYLIILRPEQIPYPVSEFAVDQASMVLSFVIYKNLKVEESKQDIRSDYFKQLIENQQAPTLKQKNWLDLGQNFGIVNSHHYQVIYINCRNEKSSIFKDKLSREKIQLVNQWLTDSLAFHFRDALLFPMKNTNHLLLLLQSKNEAIDDILRTTAEELERVLPISLAFSYGHPCEKIDMIANSYIEAKIAFDEGFAKDPQPLINYYRPQGMLSLFERMQTDEIKYFCQSVLHELAYPEEDAMIELRRTLKTYLDYQCEITRTSKAMFIHRNTVKYRINHCEEILGTPIDDPNFSLNLRLALELSQEGDE</sequence>
<feature type="domain" description="Purine catabolism PurC-like" evidence="2">
    <location>
        <begin position="6"/>
        <end position="124"/>
    </location>
</feature>
<comment type="caution">
    <text evidence="5">The sequence shown here is derived from an EMBL/GenBank/DDBJ whole genome shotgun (WGS) entry which is preliminary data.</text>
</comment>
<accession>A0A2T5ICQ9</accession>
<dbReference type="InterPro" id="IPR041522">
    <property type="entry name" value="CdaR_GGDEF"/>
</dbReference>
<feature type="domain" description="PucR C-terminal helix-turn-helix" evidence="3">
    <location>
        <begin position="480"/>
        <end position="537"/>
    </location>
</feature>
<dbReference type="EMBL" id="QAOM01000021">
    <property type="protein sequence ID" value="PTQ81602.1"/>
    <property type="molecule type" value="Genomic_DNA"/>
</dbReference>
<evidence type="ECO:0000259" key="3">
    <source>
        <dbReference type="Pfam" id="PF13556"/>
    </source>
</evidence>
<dbReference type="RefSeq" id="WP_108033530.1">
    <property type="nucleotide sequence ID" value="NZ_QAOM01000021.1"/>
</dbReference>
<dbReference type="InterPro" id="IPR042070">
    <property type="entry name" value="PucR_C-HTH_sf"/>
</dbReference>
<evidence type="ECO:0000313" key="5">
    <source>
        <dbReference type="EMBL" id="PTQ81602.1"/>
    </source>
</evidence>
<proteinExistence type="inferred from homology"/>
<dbReference type="Gene3D" id="1.10.10.2840">
    <property type="entry name" value="PucR C-terminal helix-turn-helix domain"/>
    <property type="match status" value="1"/>
</dbReference>
<keyword evidence="6" id="KW-1185">Reference proteome</keyword>
<evidence type="ECO:0000259" key="2">
    <source>
        <dbReference type="Pfam" id="PF07905"/>
    </source>
</evidence>
<evidence type="ECO:0000313" key="6">
    <source>
        <dbReference type="Proteomes" id="UP000244161"/>
    </source>
</evidence>
<dbReference type="Proteomes" id="UP000244161">
    <property type="component" value="Unassembled WGS sequence"/>
</dbReference>